<feature type="region of interest" description="Disordered" evidence="3">
    <location>
        <begin position="43"/>
        <end position="67"/>
    </location>
</feature>
<comment type="caution">
    <text evidence="6">The sequence shown here is derived from an EMBL/GenBank/DDBJ whole genome shotgun (WGS) entry which is preliminary data.</text>
</comment>
<keyword evidence="4" id="KW-0732">Signal</keyword>
<evidence type="ECO:0000259" key="5">
    <source>
        <dbReference type="Pfam" id="PF13407"/>
    </source>
</evidence>
<feature type="chain" id="PRO_5037990764" evidence="4">
    <location>
        <begin position="36"/>
        <end position="393"/>
    </location>
</feature>
<sequence length="393" mass="41134">MSSTALLRRPRRASRHHARGALALLAAGALALALAACGSGSDQGGSTASNASTEECSTAAQKQTDEHLDVRDQDWYPTQSAPGSLAQGKKFWVIPLTSAIPTLADYASGFVDAGKAVGADVTVFDGKATPSTIQQGINSAVAAKADGIVLILIDPTSVAPALANAKAAGIPVLAANSGENPPYTEGISAAASEDEVELGAWQMSAALAATDCKLNAMLITSKGNAAADGTYSGFTSTLDKLCPDTCESYTVDIQPADVATKTQTLVQNALRLHPDTNFILMVADPFQPYVQKALDSLGQDVPISTSSSMGNLANLSEGSSIVQNVLYAPGKVHGWFYMTGLLDLLDGQKEVQVQYPIGLVNDSNWASDDYSSYDGESPYADYESEFKKLWKVQ</sequence>
<feature type="compositionally biased region" description="Polar residues" evidence="3">
    <location>
        <begin position="44"/>
        <end position="62"/>
    </location>
</feature>
<proteinExistence type="inferred from homology"/>
<dbReference type="InterPro" id="IPR050555">
    <property type="entry name" value="Bact_Solute-Bind_Prot2"/>
</dbReference>
<comment type="similarity">
    <text evidence="2">Belongs to the bacterial solute-binding protein 2 family.</text>
</comment>
<comment type="subcellular location">
    <subcellularLocation>
        <location evidence="1">Cell envelope</location>
    </subcellularLocation>
</comment>
<dbReference type="InterPro" id="IPR028082">
    <property type="entry name" value="Peripla_BP_I"/>
</dbReference>
<accession>A0A930V3G6</accession>
<reference evidence="6" key="1">
    <citation type="submission" date="2020-11" db="EMBL/GenBank/DDBJ databases">
        <title>Nocardioides sp. CBS4Y-1, whole genome shotgun sequence.</title>
        <authorList>
            <person name="Tuo L."/>
        </authorList>
    </citation>
    <scope>NUCLEOTIDE SEQUENCE</scope>
    <source>
        <strain evidence="6">CBS4Y-1</strain>
    </source>
</reference>
<dbReference type="PANTHER" id="PTHR30036">
    <property type="entry name" value="D-XYLOSE-BINDING PERIPLASMIC PROTEIN"/>
    <property type="match status" value="1"/>
</dbReference>
<gene>
    <name evidence="6" type="ORF">ISG29_16560</name>
</gene>
<dbReference type="Proteomes" id="UP000656804">
    <property type="component" value="Unassembled WGS sequence"/>
</dbReference>
<evidence type="ECO:0000256" key="2">
    <source>
        <dbReference type="ARBA" id="ARBA00007639"/>
    </source>
</evidence>
<dbReference type="GO" id="GO:0030246">
    <property type="term" value="F:carbohydrate binding"/>
    <property type="evidence" value="ECO:0007669"/>
    <property type="project" value="TreeGrafter"/>
</dbReference>
<dbReference type="PANTHER" id="PTHR30036:SF7">
    <property type="entry name" value="ABC TRANSPORTER PERIPLASMIC-BINDING PROTEIN YPHF"/>
    <property type="match status" value="1"/>
</dbReference>
<dbReference type="InterPro" id="IPR025997">
    <property type="entry name" value="SBP_2_dom"/>
</dbReference>
<dbReference type="EMBL" id="JADIVZ010000010">
    <property type="protein sequence ID" value="MBF4163304.1"/>
    <property type="molecule type" value="Genomic_DNA"/>
</dbReference>
<evidence type="ECO:0000313" key="6">
    <source>
        <dbReference type="EMBL" id="MBF4163304.1"/>
    </source>
</evidence>
<dbReference type="GO" id="GO:0030288">
    <property type="term" value="C:outer membrane-bounded periplasmic space"/>
    <property type="evidence" value="ECO:0007669"/>
    <property type="project" value="TreeGrafter"/>
</dbReference>
<organism evidence="6 7">
    <name type="scientific">Nocardioides acrostichi</name>
    <dbReference type="NCBI Taxonomy" id="2784339"/>
    <lineage>
        <taxon>Bacteria</taxon>
        <taxon>Bacillati</taxon>
        <taxon>Actinomycetota</taxon>
        <taxon>Actinomycetes</taxon>
        <taxon>Propionibacteriales</taxon>
        <taxon>Nocardioidaceae</taxon>
        <taxon>Nocardioides</taxon>
    </lineage>
</organism>
<protein>
    <submittedName>
        <fullName evidence="6">Substrate-binding domain-containing protein</fullName>
    </submittedName>
</protein>
<dbReference type="SUPFAM" id="SSF53822">
    <property type="entry name" value="Periplasmic binding protein-like I"/>
    <property type="match status" value="1"/>
</dbReference>
<dbReference type="RefSeq" id="WP_194504553.1">
    <property type="nucleotide sequence ID" value="NZ_JADIVZ010000010.1"/>
</dbReference>
<dbReference type="Pfam" id="PF13407">
    <property type="entry name" value="Peripla_BP_4"/>
    <property type="match status" value="1"/>
</dbReference>
<evidence type="ECO:0000256" key="3">
    <source>
        <dbReference type="SAM" id="MobiDB-lite"/>
    </source>
</evidence>
<dbReference type="Gene3D" id="3.40.50.2300">
    <property type="match status" value="2"/>
</dbReference>
<evidence type="ECO:0000313" key="7">
    <source>
        <dbReference type="Proteomes" id="UP000656804"/>
    </source>
</evidence>
<evidence type="ECO:0000256" key="1">
    <source>
        <dbReference type="ARBA" id="ARBA00004196"/>
    </source>
</evidence>
<feature type="domain" description="Periplasmic binding protein" evidence="5">
    <location>
        <begin position="104"/>
        <end position="317"/>
    </location>
</feature>
<feature type="signal peptide" evidence="4">
    <location>
        <begin position="1"/>
        <end position="35"/>
    </location>
</feature>
<name>A0A930V3G6_9ACTN</name>
<dbReference type="AlphaFoldDB" id="A0A930V3G6"/>
<keyword evidence="7" id="KW-1185">Reference proteome</keyword>
<evidence type="ECO:0000256" key="4">
    <source>
        <dbReference type="SAM" id="SignalP"/>
    </source>
</evidence>